<sequence>MIVDIKTTIVIRKAIFKRIFRVREDLFVDCEQVLATALENNRWIKLAGIIST</sequence>
<name>A0A1Z4LZH4_9CYAN</name>
<evidence type="ECO:0000313" key="1">
    <source>
        <dbReference type="EMBL" id="BAY86518.1"/>
    </source>
</evidence>
<evidence type="ECO:0000313" key="2">
    <source>
        <dbReference type="Proteomes" id="UP000218418"/>
    </source>
</evidence>
<protein>
    <submittedName>
        <fullName evidence="1">Uncharacterized protein</fullName>
    </submittedName>
</protein>
<dbReference type="EMBL" id="AP018227">
    <property type="protein sequence ID" value="BAY86518.1"/>
    <property type="molecule type" value="Genomic_DNA"/>
</dbReference>
<accession>A0A1Z4LZH4</accession>
<keyword evidence="2" id="KW-1185">Reference proteome</keyword>
<gene>
    <name evidence="1" type="ORF">NIES267_60280</name>
</gene>
<dbReference type="Proteomes" id="UP000218418">
    <property type="component" value="Chromosome"/>
</dbReference>
<organism evidence="1 2">
    <name type="scientific">Calothrix parasitica NIES-267</name>
    <dbReference type="NCBI Taxonomy" id="1973488"/>
    <lineage>
        <taxon>Bacteria</taxon>
        <taxon>Bacillati</taxon>
        <taxon>Cyanobacteriota</taxon>
        <taxon>Cyanophyceae</taxon>
        <taxon>Nostocales</taxon>
        <taxon>Calotrichaceae</taxon>
        <taxon>Calothrix</taxon>
    </lineage>
</organism>
<proteinExistence type="predicted"/>
<dbReference type="AlphaFoldDB" id="A0A1Z4LZH4"/>
<reference evidence="1 2" key="1">
    <citation type="submission" date="2017-06" db="EMBL/GenBank/DDBJ databases">
        <title>Genome sequencing of cyanobaciteial culture collection at National Institute for Environmental Studies (NIES).</title>
        <authorList>
            <person name="Hirose Y."/>
            <person name="Shimura Y."/>
            <person name="Fujisawa T."/>
            <person name="Nakamura Y."/>
            <person name="Kawachi M."/>
        </authorList>
    </citation>
    <scope>NUCLEOTIDE SEQUENCE [LARGE SCALE GENOMIC DNA]</scope>
    <source>
        <strain evidence="1 2">NIES-267</strain>
    </source>
</reference>